<comment type="similarity">
    <text evidence="2">Belongs to the sulfatase family.</text>
</comment>
<reference evidence="7" key="1">
    <citation type="journal article" date="2017" name="Front. Cell. Infect. Microbiol.">
        <title>The Distinct Transcriptional Response of the Midgut of Amblyomma sculptum and Amblyomma aureolatum Ticks to Rickettsia rickettsii Correlates to Their Differences in Susceptibility to Infection.</title>
        <authorList>
            <person name="Martins L.A."/>
            <person name="Galletti M.F.B.M."/>
            <person name="Ribeiro J.M."/>
            <person name="Fujita A."/>
            <person name="Costa F.B."/>
            <person name="Labruna M.B."/>
            <person name="Daffre S."/>
            <person name="Fogaca A.C."/>
        </authorList>
    </citation>
    <scope>NUCLEOTIDE SEQUENCE</scope>
</reference>
<dbReference type="GO" id="GO:0030203">
    <property type="term" value="P:glycosaminoglycan metabolic process"/>
    <property type="evidence" value="ECO:0007669"/>
    <property type="project" value="InterPro"/>
</dbReference>
<evidence type="ECO:0000256" key="1">
    <source>
        <dbReference type="ARBA" id="ARBA00001913"/>
    </source>
</evidence>
<comment type="cofactor">
    <cofactor evidence="1">
        <name>Ca(2+)</name>
        <dbReference type="ChEBI" id="CHEBI:29108"/>
    </cofactor>
</comment>
<keyword evidence="3" id="KW-0732">Signal</keyword>
<dbReference type="CDD" id="cd16147">
    <property type="entry name" value="G6S"/>
    <property type="match status" value="1"/>
</dbReference>
<keyword evidence="4" id="KW-0378">Hydrolase</keyword>
<evidence type="ECO:0000256" key="4">
    <source>
        <dbReference type="ARBA" id="ARBA00022801"/>
    </source>
</evidence>
<dbReference type="InterPro" id="IPR024607">
    <property type="entry name" value="Sulfatase_CS"/>
</dbReference>
<feature type="non-terminal residue" evidence="7">
    <location>
        <position position="1"/>
    </location>
</feature>
<dbReference type="PANTHER" id="PTHR43108">
    <property type="entry name" value="N-ACETYLGLUCOSAMINE-6-SULFATASE FAMILY MEMBER"/>
    <property type="match status" value="1"/>
</dbReference>
<proteinExistence type="evidence at transcript level"/>
<dbReference type="Gene3D" id="3.40.720.10">
    <property type="entry name" value="Alkaline Phosphatase, subunit A"/>
    <property type="match status" value="1"/>
</dbReference>
<evidence type="ECO:0000259" key="6">
    <source>
        <dbReference type="Pfam" id="PF00884"/>
    </source>
</evidence>
<dbReference type="PANTHER" id="PTHR43108:SF8">
    <property type="entry name" value="SD21168P"/>
    <property type="match status" value="1"/>
</dbReference>
<dbReference type="SUPFAM" id="SSF53649">
    <property type="entry name" value="Alkaline phosphatase-like"/>
    <property type="match status" value="1"/>
</dbReference>
<organism evidence="7">
    <name type="scientific">Amblyomma aureolatum</name>
    <dbReference type="NCBI Taxonomy" id="187763"/>
    <lineage>
        <taxon>Eukaryota</taxon>
        <taxon>Metazoa</taxon>
        <taxon>Ecdysozoa</taxon>
        <taxon>Arthropoda</taxon>
        <taxon>Chelicerata</taxon>
        <taxon>Arachnida</taxon>
        <taxon>Acari</taxon>
        <taxon>Parasitiformes</taxon>
        <taxon>Ixodida</taxon>
        <taxon>Ixodoidea</taxon>
        <taxon>Ixodidae</taxon>
        <taxon>Amblyomminae</taxon>
        <taxon>Amblyomma</taxon>
    </lineage>
</organism>
<evidence type="ECO:0000256" key="5">
    <source>
        <dbReference type="ARBA" id="ARBA00023180"/>
    </source>
</evidence>
<dbReference type="InterPro" id="IPR017850">
    <property type="entry name" value="Alkaline_phosphatase_core_sf"/>
</dbReference>
<dbReference type="Pfam" id="PF00884">
    <property type="entry name" value="Sulfatase"/>
    <property type="match status" value="1"/>
</dbReference>
<evidence type="ECO:0000256" key="2">
    <source>
        <dbReference type="ARBA" id="ARBA00008779"/>
    </source>
</evidence>
<dbReference type="EMBL" id="GFAC01005380">
    <property type="protein sequence ID" value="JAT93808.1"/>
    <property type="molecule type" value="mRNA"/>
</dbReference>
<dbReference type="PIRSF" id="PIRSF036666">
    <property type="entry name" value="G6S"/>
    <property type="match status" value="1"/>
</dbReference>
<dbReference type="InterPro" id="IPR000917">
    <property type="entry name" value="Sulfatase_N"/>
</dbReference>
<protein>
    <submittedName>
        <fullName evidence="7">Putative n-acetylglucosamine-6-sulfatase-like protein</fullName>
    </submittedName>
</protein>
<dbReference type="GO" id="GO:0005539">
    <property type="term" value="F:glycosaminoglycan binding"/>
    <property type="evidence" value="ECO:0007669"/>
    <property type="project" value="TreeGrafter"/>
</dbReference>
<dbReference type="InterPro" id="IPR012251">
    <property type="entry name" value="GlcNAc_6-SO4ase"/>
</dbReference>
<dbReference type="PROSITE" id="PS00149">
    <property type="entry name" value="SULFATASE_2"/>
    <property type="match status" value="1"/>
</dbReference>
<accession>A0A1E1X3J2</accession>
<sequence>FAVALRGAGYETFYAGKYLNQYGHKTAGGVEHVPPGWSNWNGLVGNSVYYNYTLSVNGAPEKHGDSPDNDYLTDVMAAKALSFLENRPDPGRPFFMMLSTPAPHQPFTPAVRHRDAFAKLDAPRTPSFNVSVNGTKHWLVRRAIHPIPKDVVSWIDEAYRDRLRTLLSVDDMVADVMSLLASKQLLNNTYVFFTSDNGYHLGQFSQPKDKRQPYETDIHVPLLVRGPGIVPGRTEKGPALNVDLAPTFLDLAGLPPQEHMDGVSLKPLLLDMASSWARESFLVEYTGEGEVHDHSECHAPYGLSGCDPAVKCECEDSWNNTYLCTRHISAEANTKFCTFDDDEGFVESYNLTADPHELHNLFLAAERPHREGDERNCVEGLRFCRSESCYASCWKARQWSPAVFTSSP</sequence>
<keyword evidence="5" id="KW-0325">Glycoprotein</keyword>
<evidence type="ECO:0000256" key="3">
    <source>
        <dbReference type="ARBA" id="ARBA00022729"/>
    </source>
</evidence>
<evidence type="ECO:0000313" key="7">
    <source>
        <dbReference type="EMBL" id="JAT93808.1"/>
    </source>
</evidence>
<dbReference type="GO" id="GO:0008449">
    <property type="term" value="F:N-acetylglucosamine-6-sulfatase activity"/>
    <property type="evidence" value="ECO:0007669"/>
    <property type="project" value="InterPro"/>
</dbReference>
<dbReference type="AlphaFoldDB" id="A0A1E1X3J2"/>
<name>A0A1E1X3J2_9ACAR</name>
<feature type="domain" description="Sulfatase N-terminal" evidence="6">
    <location>
        <begin position="3"/>
        <end position="253"/>
    </location>
</feature>